<keyword evidence="5" id="KW-1185">Reference proteome</keyword>
<dbReference type="EMBL" id="CDSF01000013">
    <property type="protein sequence ID" value="CEO95123.1"/>
    <property type="molecule type" value="Genomic_DNA"/>
</dbReference>
<feature type="compositionally biased region" description="Polar residues" evidence="1">
    <location>
        <begin position="102"/>
        <end position="112"/>
    </location>
</feature>
<proteinExistence type="predicted"/>
<dbReference type="Proteomes" id="UP000290189">
    <property type="component" value="Unassembled WGS sequence"/>
</dbReference>
<protein>
    <recommendedName>
        <fullName evidence="2">Complex 1 LYR protein domain-containing protein</fullName>
    </recommendedName>
</protein>
<dbReference type="OMA" id="KSMHETD"/>
<geneLocation type="mitochondrion" evidence="4"/>
<evidence type="ECO:0000313" key="3">
    <source>
        <dbReference type="EMBL" id="CEO95123.1"/>
    </source>
</evidence>
<reference evidence="3 5" key="1">
    <citation type="submission" date="2015-02" db="EMBL/GenBank/DDBJ databases">
        <authorList>
            <person name="Chooi Y.-H."/>
        </authorList>
    </citation>
    <scope>NUCLEOTIDE SEQUENCE [LARGE SCALE GENOMIC DNA]</scope>
    <source>
        <strain evidence="3">E3</strain>
    </source>
</reference>
<sequence>MSVQINRTSLQLYRDCMRLAAYIAPRSTPKGAKLRAMITEQFRAHRFETDPTKVEECKQAAIRGLTNYLAFDGLSKASPEYAKSKLADDDDGEEQQAATAAVSSPPQDQQGP</sequence>
<gene>
    <name evidence="3" type="ORF">PBRA_003889</name>
    <name evidence="4" type="ORF">PLBR_LOCUS3641</name>
</gene>
<evidence type="ECO:0000313" key="5">
    <source>
        <dbReference type="Proteomes" id="UP000039324"/>
    </source>
</evidence>
<dbReference type="OrthoDB" id="190541at2759"/>
<accession>A0A0G4IIV7</accession>
<dbReference type="EMBL" id="OVEO01000005">
    <property type="protein sequence ID" value="SPQ96426.1"/>
    <property type="molecule type" value="Genomic_DNA"/>
</dbReference>
<reference evidence="4 6" key="2">
    <citation type="submission" date="2018-03" db="EMBL/GenBank/DDBJ databases">
        <authorList>
            <person name="Fogelqvist J."/>
        </authorList>
    </citation>
    <scope>NUCLEOTIDE SEQUENCE [LARGE SCALE GENOMIC DNA]</scope>
</reference>
<organism evidence="3 5">
    <name type="scientific">Plasmodiophora brassicae</name>
    <name type="common">Clubroot disease agent</name>
    <dbReference type="NCBI Taxonomy" id="37360"/>
    <lineage>
        <taxon>Eukaryota</taxon>
        <taxon>Sar</taxon>
        <taxon>Rhizaria</taxon>
        <taxon>Endomyxa</taxon>
        <taxon>Phytomyxea</taxon>
        <taxon>Plasmodiophorida</taxon>
        <taxon>Plasmodiophoridae</taxon>
        <taxon>Plasmodiophora</taxon>
    </lineage>
</organism>
<dbReference type="InterPro" id="IPR008011">
    <property type="entry name" value="Complex1_LYR_dom"/>
</dbReference>
<evidence type="ECO:0000313" key="6">
    <source>
        <dbReference type="Proteomes" id="UP000290189"/>
    </source>
</evidence>
<dbReference type="PANTHER" id="PTHR47579:SF3">
    <property type="entry name" value="COMPLEX 1 LYR PROTEIN DOMAIN-CONTAINING PROTEIN"/>
    <property type="match status" value="1"/>
</dbReference>
<dbReference type="Proteomes" id="UP000039324">
    <property type="component" value="Unassembled WGS sequence"/>
</dbReference>
<evidence type="ECO:0000313" key="4">
    <source>
        <dbReference type="EMBL" id="SPQ96426.1"/>
    </source>
</evidence>
<feature type="domain" description="Complex 1 LYR protein" evidence="2">
    <location>
        <begin position="9"/>
        <end position="65"/>
    </location>
</feature>
<dbReference type="CDD" id="cd20251">
    <property type="entry name" value="Complex1_LYR_SF"/>
    <property type="match status" value="1"/>
</dbReference>
<feature type="region of interest" description="Disordered" evidence="1">
    <location>
        <begin position="82"/>
        <end position="112"/>
    </location>
</feature>
<name>A0A0G4IIV7_PLABS</name>
<dbReference type="Pfam" id="PF05347">
    <property type="entry name" value="Complex1_LYR"/>
    <property type="match status" value="1"/>
</dbReference>
<evidence type="ECO:0000256" key="1">
    <source>
        <dbReference type="SAM" id="MobiDB-lite"/>
    </source>
</evidence>
<evidence type="ECO:0000259" key="2">
    <source>
        <dbReference type="Pfam" id="PF05347"/>
    </source>
</evidence>
<keyword evidence="4" id="KW-0496">Mitochondrion</keyword>
<dbReference type="AlphaFoldDB" id="A0A0G4IIV7"/>
<dbReference type="PANTHER" id="PTHR47579">
    <property type="entry name" value="COMPLEX 1 LYR PROTEIN"/>
    <property type="match status" value="1"/>
</dbReference>